<keyword evidence="4" id="KW-1208">Phospholipid metabolism</keyword>
<dbReference type="GO" id="GO:0006654">
    <property type="term" value="P:phosphatidic acid biosynthetic process"/>
    <property type="evidence" value="ECO:0007669"/>
    <property type="project" value="TreeGrafter"/>
</dbReference>
<dbReference type="Pfam" id="PF01553">
    <property type="entry name" value="Acyltransferase"/>
    <property type="match status" value="1"/>
</dbReference>
<evidence type="ECO:0000256" key="3">
    <source>
        <dbReference type="ARBA" id="ARBA00023315"/>
    </source>
</evidence>
<keyword evidence="4" id="KW-0444">Lipid biosynthesis</keyword>
<feature type="domain" description="Phospholipid/glycerol acyltransferase" evidence="6">
    <location>
        <begin position="99"/>
        <end position="216"/>
    </location>
</feature>
<dbReference type="EMBL" id="JAANIT010001160">
    <property type="protein sequence ID" value="KAG1541873.1"/>
    <property type="molecule type" value="Genomic_DNA"/>
</dbReference>
<keyword evidence="5" id="KW-1133">Transmembrane helix</keyword>
<dbReference type="AlphaFoldDB" id="A0A9P6Y8F8"/>
<evidence type="ECO:0000256" key="4">
    <source>
        <dbReference type="RuleBase" id="RU361267"/>
    </source>
</evidence>
<evidence type="ECO:0000256" key="1">
    <source>
        <dbReference type="ARBA" id="ARBA00008655"/>
    </source>
</evidence>
<accession>A0A9P6Y8F8</accession>
<feature type="transmembrane region" description="Helical" evidence="5">
    <location>
        <begin position="30"/>
        <end position="55"/>
    </location>
</feature>
<dbReference type="EC" id="2.3.1.51" evidence="4"/>
<name>A0A9P6Y8F8_RHIOR</name>
<dbReference type="GO" id="GO:0003841">
    <property type="term" value="F:1-acylglycerol-3-phosphate O-acyltransferase activity"/>
    <property type="evidence" value="ECO:0007669"/>
    <property type="project" value="UniProtKB-UniRule"/>
</dbReference>
<evidence type="ECO:0000313" key="7">
    <source>
        <dbReference type="EMBL" id="KAG1541873.1"/>
    </source>
</evidence>
<keyword evidence="2 4" id="KW-0808">Transferase</keyword>
<keyword evidence="3 4" id="KW-0012">Acyltransferase</keyword>
<dbReference type="SMART" id="SM00563">
    <property type="entry name" value="PlsC"/>
    <property type="match status" value="1"/>
</dbReference>
<dbReference type="CDD" id="cd07989">
    <property type="entry name" value="LPLAT_AGPAT-like"/>
    <property type="match status" value="1"/>
</dbReference>
<gene>
    <name evidence="7" type="ORF">G6F51_007625</name>
</gene>
<dbReference type="NCBIfam" id="TIGR00530">
    <property type="entry name" value="AGP_acyltrn"/>
    <property type="match status" value="1"/>
</dbReference>
<dbReference type="GO" id="GO:0016020">
    <property type="term" value="C:membrane"/>
    <property type="evidence" value="ECO:0007669"/>
    <property type="project" value="InterPro"/>
</dbReference>
<dbReference type="InterPro" id="IPR004552">
    <property type="entry name" value="AGP_acyltrans"/>
</dbReference>
<keyword evidence="5" id="KW-0812">Transmembrane</keyword>
<reference evidence="7" key="1">
    <citation type="journal article" date="2020" name="Microb. Genom.">
        <title>Genetic diversity of clinical and environmental Mucorales isolates obtained from an investigation of mucormycosis cases among solid organ transplant recipients.</title>
        <authorList>
            <person name="Nguyen M.H."/>
            <person name="Kaul D."/>
            <person name="Muto C."/>
            <person name="Cheng S.J."/>
            <person name="Richter R.A."/>
            <person name="Bruno V.M."/>
            <person name="Liu G."/>
            <person name="Beyhan S."/>
            <person name="Sundermann A.J."/>
            <person name="Mounaud S."/>
            <person name="Pasculle A.W."/>
            <person name="Nierman W.C."/>
            <person name="Driscoll E."/>
            <person name="Cumbie R."/>
            <person name="Clancy C.J."/>
            <person name="Dupont C.L."/>
        </authorList>
    </citation>
    <scope>NUCLEOTIDE SEQUENCE</scope>
    <source>
        <strain evidence="7">GL16</strain>
    </source>
</reference>
<evidence type="ECO:0000256" key="5">
    <source>
        <dbReference type="SAM" id="Phobius"/>
    </source>
</evidence>
<dbReference type="PANTHER" id="PTHR10434">
    <property type="entry name" value="1-ACYL-SN-GLYCEROL-3-PHOSPHATE ACYLTRANSFERASE"/>
    <property type="match status" value="1"/>
</dbReference>
<evidence type="ECO:0000313" key="8">
    <source>
        <dbReference type="Proteomes" id="UP000717996"/>
    </source>
</evidence>
<dbReference type="Proteomes" id="UP000717996">
    <property type="component" value="Unassembled WGS sequence"/>
</dbReference>
<organism evidence="7 8">
    <name type="scientific">Rhizopus oryzae</name>
    <name type="common">Mucormycosis agent</name>
    <name type="synonym">Rhizopus arrhizus var. delemar</name>
    <dbReference type="NCBI Taxonomy" id="64495"/>
    <lineage>
        <taxon>Eukaryota</taxon>
        <taxon>Fungi</taxon>
        <taxon>Fungi incertae sedis</taxon>
        <taxon>Mucoromycota</taxon>
        <taxon>Mucoromycotina</taxon>
        <taxon>Mucoromycetes</taxon>
        <taxon>Mucorales</taxon>
        <taxon>Mucorineae</taxon>
        <taxon>Rhizopodaceae</taxon>
        <taxon>Rhizopus</taxon>
    </lineage>
</organism>
<dbReference type="OrthoDB" id="202234at2759"/>
<comment type="similarity">
    <text evidence="1 4">Belongs to the 1-acyl-sn-glycerol-3-phosphate acyltransferase family.</text>
</comment>
<sequence>MKTVVSVSKVIPWIISPIVLQALFKTRGGYYYRTVVSMLCLSVSACYGVIASIILPIFGKRHLINWTVSRVYKTIFSSMLGITCTIEGKEHIRKDGGQAIYICNHQSILDIFFMANVFPKSTSVVAKKSIKFVPVLGWFMYLSKAVFLDRTNRETAVKNARKAAADMKKNKTSIWVYPEGTRANTPELNLLPFKKGAFYMAAQANVPIIPIVVQNYNHLYDQKSKRFGHGNIKIKVLPPISTEDVQETSEDIDKLSNDVRSKMLDALRTM</sequence>
<dbReference type="InterPro" id="IPR002123">
    <property type="entry name" value="Plipid/glycerol_acylTrfase"/>
</dbReference>
<evidence type="ECO:0000256" key="2">
    <source>
        <dbReference type="ARBA" id="ARBA00022679"/>
    </source>
</evidence>
<dbReference type="PANTHER" id="PTHR10434:SF11">
    <property type="entry name" value="1-ACYL-SN-GLYCEROL-3-PHOSPHATE ACYLTRANSFERASE"/>
    <property type="match status" value="1"/>
</dbReference>
<keyword evidence="4" id="KW-0594">Phospholipid biosynthesis</keyword>
<dbReference type="SUPFAM" id="SSF69593">
    <property type="entry name" value="Glycerol-3-phosphate (1)-acyltransferase"/>
    <property type="match status" value="1"/>
</dbReference>
<proteinExistence type="inferred from homology"/>
<protein>
    <recommendedName>
        <fullName evidence="4">1-acyl-sn-glycerol-3-phosphate acyltransferase</fullName>
        <ecNumber evidence="4">2.3.1.51</ecNumber>
    </recommendedName>
</protein>
<comment type="caution">
    <text evidence="7">The sequence shown here is derived from an EMBL/GenBank/DDBJ whole genome shotgun (WGS) entry which is preliminary data.</text>
</comment>
<comment type="domain">
    <text evidence="4">The HXXXXD motif is essential for acyltransferase activity and may constitute the binding site for the phosphate moiety of the glycerol-3-phosphate.</text>
</comment>
<dbReference type="GO" id="GO:0005783">
    <property type="term" value="C:endoplasmic reticulum"/>
    <property type="evidence" value="ECO:0007669"/>
    <property type="project" value="TreeGrafter"/>
</dbReference>
<keyword evidence="4" id="KW-0443">Lipid metabolism</keyword>
<evidence type="ECO:0000259" key="6">
    <source>
        <dbReference type="SMART" id="SM00563"/>
    </source>
</evidence>
<comment type="catalytic activity">
    <reaction evidence="4">
        <text>a 1-acyl-sn-glycero-3-phosphate + an acyl-CoA = a 1,2-diacyl-sn-glycero-3-phosphate + CoA</text>
        <dbReference type="Rhea" id="RHEA:19709"/>
        <dbReference type="ChEBI" id="CHEBI:57287"/>
        <dbReference type="ChEBI" id="CHEBI:57970"/>
        <dbReference type="ChEBI" id="CHEBI:58342"/>
        <dbReference type="ChEBI" id="CHEBI:58608"/>
        <dbReference type="EC" id="2.3.1.51"/>
    </reaction>
</comment>
<keyword evidence="5" id="KW-0472">Membrane</keyword>